<dbReference type="EMBL" id="JBAKAX010000004">
    <property type="protein sequence ID" value="MEL0603811.1"/>
    <property type="molecule type" value="Genomic_DNA"/>
</dbReference>
<proteinExistence type="predicted"/>
<accession>A0ACC6R1Z4</accession>
<keyword evidence="2" id="KW-1185">Reference proteome</keyword>
<organism evidence="1 2">
    <name type="scientific">Pseudoalteromonas undina</name>
    <dbReference type="NCBI Taxonomy" id="43660"/>
    <lineage>
        <taxon>Bacteria</taxon>
        <taxon>Pseudomonadati</taxon>
        <taxon>Pseudomonadota</taxon>
        <taxon>Gammaproteobacteria</taxon>
        <taxon>Alteromonadales</taxon>
        <taxon>Pseudoalteromonadaceae</taxon>
        <taxon>Pseudoalteromonas</taxon>
    </lineage>
</organism>
<evidence type="ECO:0000313" key="2">
    <source>
        <dbReference type="Proteomes" id="UP001374952"/>
    </source>
</evidence>
<reference evidence="1" key="1">
    <citation type="submission" date="2024-02" db="EMBL/GenBank/DDBJ databases">
        <title>Bacteria isolated from the canopy kelp, Nereocystis luetkeana.</title>
        <authorList>
            <person name="Pfister C.A."/>
            <person name="Younker I.T."/>
            <person name="Light S.H."/>
        </authorList>
    </citation>
    <scope>NUCLEOTIDE SEQUENCE</scope>
    <source>
        <strain evidence="1">TN.2.01</strain>
    </source>
</reference>
<evidence type="ECO:0000313" key="1">
    <source>
        <dbReference type="EMBL" id="MEL0603811.1"/>
    </source>
</evidence>
<protein>
    <submittedName>
        <fullName evidence="1">Uncharacterized protein</fullName>
    </submittedName>
</protein>
<name>A0ACC6R1Z4_9GAMM</name>
<gene>
    <name evidence="1" type="ORF">V6250_06505</name>
</gene>
<sequence length="152" mass="17079">MRTIGIRVSPSEVTFSIYDTNENAIINIEEIAIPNALSMPEKLKYVRCNILDILREYDVEKAGVRLSEPSARSVNIDRVQIEGVIQEAFASSALNSYYYGAISTIAAKNNIERRRIKPLVSGQEDYEIIESWHKLTEKEREAVLTATGAMNA</sequence>
<comment type="caution">
    <text evidence="1">The sequence shown here is derived from an EMBL/GenBank/DDBJ whole genome shotgun (WGS) entry which is preliminary data.</text>
</comment>
<dbReference type="Proteomes" id="UP001374952">
    <property type="component" value="Unassembled WGS sequence"/>
</dbReference>